<evidence type="ECO:0000313" key="1">
    <source>
        <dbReference type="EMBL" id="RZE30780.1"/>
    </source>
</evidence>
<comment type="caution">
    <text evidence="1">The sequence shown here is derived from an EMBL/GenBank/DDBJ whole genome shotgun (WGS) entry which is preliminary data.</text>
</comment>
<gene>
    <name evidence="1" type="ORF">C0Q91_31050</name>
</gene>
<dbReference type="EMBL" id="PKLK01000037">
    <property type="protein sequence ID" value="RZE30780.1"/>
    <property type="molecule type" value="Genomic_DNA"/>
</dbReference>
<accession>A0AB37X4B4</accession>
<dbReference type="AlphaFoldDB" id="A0AB37X4B4"/>
<dbReference type="Proteomes" id="UP000292095">
    <property type="component" value="Unassembled WGS sequence"/>
</dbReference>
<name>A0AB37X4B4_9ACTN</name>
<sequence length="66" mass="7577">MPDTPARRGAAGDDLYQRYMAAYDTHRDHPRTCPPCPGRPCAAGDRLLGSFERLQEAYLAWQRDRR</sequence>
<organism evidence="1 2">
    <name type="scientific">Streptomyces albidoflavus</name>
    <dbReference type="NCBI Taxonomy" id="1886"/>
    <lineage>
        <taxon>Bacteria</taxon>
        <taxon>Bacillati</taxon>
        <taxon>Actinomycetota</taxon>
        <taxon>Actinomycetes</taxon>
        <taxon>Kitasatosporales</taxon>
        <taxon>Streptomycetaceae</taxon>
        <taxon>Streptomyces</taxon>
        <taxon>Streptomyces albidoflavus group</taxon>
    </lineage>
</organism>
<evidence type="ECO:0000313" key="2">
    <source>
        <dbReference type="Proteomes" id="UP000292095"/>
    </source>
</evidence>
<reference evidence="1 2" key="1">
    <citation type="submission" date="2017-12" db="EMBL/GenBank/DDBJ databases">
        <title>Population genomics insights into the ecological differentiation and adaptive evolution in streptomycetes.</title>
        <authorList>
            <person name="Li Y."/>
            <person name="Huang Y."/>
        </authorList>
    </citation>
    <scope>NUCLEOTIDE SEQUENCE [LARGE SCALE GENOMIC DNA]</scope>
    <source>
        <strain evidence="1 2">FXJ.2339</strain>
    </source>
</reference>
<proteinExistence type="predicted"/>
<protein>
    <submittedName>
        <fullName evidence="1">Uncharacterized protein</fullName>
    </submittedName>
</protein>